<keyword evidence="2" id="KW-1185">Reference proteome</keyword>
<reference evidence="1 2" key="1">
    <citation type="journal article" date="2024" name="BMC Genomics">
        <title>De novo assembly and annotation of Popillia japonica's genome with initial clues to its potential as an invasive pest.</title>
        <authorList>
            <person name="Cucini C."/>
            <person name="Boschi S."/>
            <person name="Funari R."/>
            <person name="Cardaioli E."/>
            <person name="Iannotti N."/>
            <person name="Marturano G."/>
            <person name="Paoli F."/>
            <person name="Bruttini M."/>
            <person name="Carapelli A."/>
            <person name="Frati F."/>
            <person name="Nardi F."/>
        </authorList>
    </citation>
    <scope>NUCLEOTIDE SEQUENCE [LARGE SCALE GENOMIC DNA]</scope>
    <source>
        <strain evidence="1">DMR45628</strain>
    </source>
</reference>
<sequence length="95" mass="11049">MLPAVAFVLTQSVVKVFETLCETDVEFALKLRMLPAVAFVLTQSVVKVFETLCENEIFPLEAQEVVDYFEDTWIGRPQRRQRRPPQFDLDMWKPG</sequence>
<gene>
    <name evidence="1" type="ORF">QE152_g16050</name>
</gene>
<evidence type="ECO:0000313" key="1">
    <source>
        <dbReference type="EMBL" id="KAK9729111.1"/>
    </source>
</evidence>
<protein>
    <submittedName>
        <fullName evidence="1">Uncharacterized protein</fullName>
    </submittedName>
</protein>
<name>A0AAW1L5X5_POPJA</name>
<dbReference type="Proteomes" id="UP001458880">
    <property type="component" value="Unassembled WGS sequence"/>
</dbReference>
<comment type="caution">
    <text evidence="1">The sequence shown here is derived from an EMBL/GenBank/DDBJ whole genome shotgun (WGS) entry which is preliminary data.</text>
</comment>
<dbReference type="AlphaFoldDB" id="A0AAW1L5X5"/>
<evidence type="ECO:0000313" key="2">
    <source>
        <dbReference type="Proteomes" id="UP001458880"/>
    </source>
</evidence>
<dbReference type="EMBL" id="JASPKY010000163">
    <property type="protein sequence ID" value="KAK9729111.1"/>
    <property type="molecule type" value="Genomic_DNA"/>
</dbReference>
<accession>A0AAW1L5X5</accession>
<proteinExistence type="predicted"/>
<organism evidence="1 2">
    <name type="scientific">Popillia japonica</name>
    <name type="common">Japanese beetle</name>
    <dbReference type="NCBI Taxonomy" id="7064"/>
    <lineage>
        <taxon>Eukaryota</taxon>
        <taxon>Metazoa</taxon>
        <taxon>Ecdysozoa</taxon>
        <taxon>Arthropoda</taxon>
        <taxon>Hexapoda</taxon>
        <taxon>Insecta</taxon>
        <taxon>Pterygota</taxon>
        <taxon>Neoptera</taxon>
        <taxon>Endopterygota</taxon>
        <taxon>Coleoptera</taxon>
        <taxon>Polyphaga</taxon>
        <taxon>Scarabaeiformia</taxon>
        <taxon>Scarabaeidae</taxon>
        <taxon>Rutelinae</taxon>
        <taxon>Popillia</taxon>
    </lineage>
</organism>